<dbReference type="Pfam" id="PF00069">
    <property type="entry name" value="Pkinase"/>
    <property type="match status" value="1"/>
</dbReference>
<evidence type="ECO:0000256" key="1">
    <source>
        <dbReference type="SAM" id="MobiDB-lite"/>
    </source>
</evidence>
<keyword evidence="4" id="KW-1185">Reference proteome</keyword>
<dbReference type="SUPFAM" id="SSF56112">
    <property type="entry name" value="Protein kinase-like (PK-like)"/>
    <property type="match status" value="1"/>
</dbReference>
<dbReference type="PROSITE" id="PS50011">
    <property type="entry name" value="PROTEIN_KINASE_DOM"/>
    <property type="match status" value="1"/>
</dbReference>
<feature type="domain" description="Protein kinase" evidence="2">
    <location>
        <begin position="18"/>
        <end position="237"/>
    </location>
</feature>
<dbReference type="InterPro" id="IPR000719">
    <property type="entry name" value="Prot_kinase_dom"/>
</dbReference>
<reference evidence="3" key="1">
    <citation type="submission" date="2023-10" db="EMBL/GenBank/DDBJ databases">
        <title>Genome assemblies of two species of porcelain crab, Petrolisthes cinctipes and Petrolisthes manimaculis (Anomura: Porcellanidae).</title>
        <authorList>
            <person name="Angst P."/>
        </authorList>
    </citation>
    <scope>NUCLEOTIDE SEQUENCE</scope>
    <source>
        <strain evidence="3">PB745_01</strain>
        <tissue evidence="3">Gill</tissue>
    </source>
</reference>
<gene>
    <name evidence="3" type="ORF">Pcinc_030989</name>
</gene>
<name>A0AAE1EXK7_PETCI</name>
<comment type="caution">
    <text evidence="3">The sequence shown here is derived from an EMBL/GenBank/DDBJ whole genome shotgun (WGS) entry which is preliminary data.</text>
</comment>
<evidence type="ECO:0000313" key="3">
    <source>
        <dbReference type="EMBL" id="KAK3863216.1"/>
    </source>
</evidence>
<feature type="region of interest" description="Disordered" evidence="1">
    <location>
        <begin position="204"/>
        <end position="237"/>
    </location>
</feature>
<dbReference type="GO" id="GO:0005524">
    <property type="term" value="F:ATP binding"/>
    <property type="evidence" value="ECO:0007669"/>
    <property type="project" value="InterPro"/>
</dbReference>
<dbReference type="PROSITE" id="PS00108">
    <property type="entry name" value="PROTEIN_KINASE_ST"/>
    <property type="match status" value="1"/>
</dbReference>
<dbReference type="Gene3D" id="1.10.510.10">
    <property type="entry name" value="Transferase(Phosphotransferase) domain 1"/>
    <property type="match status" value="1"/>
</dbReference>
<dbReference type="EMBL" id="JAWQEG010004058">
    <property type="protein sequence ID" value="KAK3863216.1"/>
    <property type="molecule type" value="Genomic_DNA"/>
</dbReference>
<accession>A0AAE1EXK7</accession>
<sequence>MEAVGCLLVDISLITPYLNRDKMLGEGAYGGVFKMRLSDVPHSLCLKIMKPPNAIIRAMHEANALAVTRTVKGVPRLLALSLDPPAIIMSRHGKCTLVEYTDISMDEHVLLRIMYSLAGTLAAINNLGYSHNDIKADNVMIGYKEDRPTKVVVTLVDLGLLTLHGEYPFGRSPHYARMTLGDEVEVGGKEVEVGGKEVEVRGKEVEVGGKEVGDKEVEGEKEVGDKEVEGEKEVGEE</sequence>
<dbReference type="SMART" id="SM00220">
    <property type="entry name" value="S_TKc"/>
    <property type="match status" value="1"/>
</dbReference>
<proteinExistence type="predicted"/>
<organism evidence="3 4">
    <name type="scientific">Petrolisthes cinctipes</name>
    <name type="common">Flat porcelain crab</name>
    <dbReference type="NCBI Taxonomy" id="88211"/>
    <lineage>
        <taxon>Eukaryota</taxon>
        <taxon>Metazoa</taxon>
        <taxon>Ecdysozoa</taxon>
        <taxon>Arthropoda</taxon>
        <taxon>Crustacea</taxon>
        <taxon>Multicrustacea</taxon>
        <taxon>Malacostraca</taxon>
        <taxon>Eumalacostraca</taxon>
        <taxon>Eucarida</taxon>
        <taxon>Decapoda</taxon>
        <taxon>Pleocyemata</taxon>
        <taxon>Anomura</taxon>
        <taxon>Galatheoidea</taxon>
        <taxon>Porcellanidae</taxon>
        <taxon>Petrolisthes</taxon>
    </lineage>
</organism>
<dbReference type="GO" id="GO:0004672">
    <property type="term" value="F:protein kinase activity"/>
    <property type="evidence" value="ECO:0007669"/>
    <property type="project" value="InterPro"/>
</dbReference>
<dbReference type="InterPro" id="IPR008271">
    <property type="entry name" value="Ser/Thr_kinase_AS"/>
</dbReference>
<protein>
    <recommendedName>
        <fullName evidence="2">Protein kinase domain-containing protein</fullName>
    </recommendedName>
</protein>
<dbReference type="InterPro" id="IPR011009">
    <property type="entry name" value="Kinase-like_dom_sf"/>
</dbReference>
<dbReference type="AlphaFoldDB" id="A0AAE1EXK7"/>
<evidence type="ECO:0000313" key="4">
    <source>
        <dbReference type="Proteomes" id="UP001286313"/>
    </source>
</evidence>
<dbReference type="Proteomes" id="UP001286313">
    <property type="component" value="Unassembled WGS sequence"/>
</dbReference>
<evidence type="ECO:0000259" key="2">
    <source>
        <dbReference type="PROSITE" id="PS50011"/>
    </source>
</evidence>